<dbReference type="RefSeq" id="YP_009030192.1">
    <property type="nucleotide sequence ID" value="NC_024121.1"/>
</dbReference>
<evidence type="ECO:0000313" key="2">
    <source>
        <dbReference type="Proteomes" id="UP000024445"/>
    </source>
</evidence>
<sequence>MIITRVALTVNMPVYQLNEIVPPEFEKIAVRADFIVGLVEVNGITKVSYQTRTGRIGHLFVTESFKEIFDKIAQYEV</sequence>
<organism evidence="1 2">
    <name type="scientific">Serratia phage PS2</name>
    <dbReference type="NCBI Taxonomy" id="1481112"/>
    <lineage>
        <taxon>Viruses</taxon>
        <taxon>Duplodnaviria</taxon>
        <taxon>Heunggongvirae</taxon>
        <taxon>Uroviricota</taxon>
        <taxon>Caudoviricetes</taxon>
        <taxon>Muldoonvirus</taxon>
        <taxon>Muldoonvirus PS2</taxon>
    </lineage>
</organism>
<reference evidence="1 2" key="1">
    <citation type="submission" date="2014-01" db="EMBL/GenBank/DDBJ databases">
        <authorList>
            <person name="Zhang G."/>
            <person name="Jin J."/>
            <person name="Li Z.J."/>
            <person name="Wang S.W."/>
            <person name="Chen S.J."/>
            <person name="Wang S.M."/>
            <person name="Wang X.T."/>
            <person name="Li Y.H."/>
            <person name="Wang J."/>
            <person name="Yang C.K."/>
            <person name="Wang L."/>
        </authorList>
    </citation>
    <scope>NUCLEOTIDE SEQUENCE [LARGE SCALE GENOMIC DNA]</scope>
</reference>
<evidence type="ECO:0000313" key="1">
    <source>
        <dbReference type="EMBL" id="AHY25391.1"/>
    </source>
</evidence>
<protein>
    <submittedName>
        <fullName evidence="1">Uncharacterized protein</fullName>
    </submittedName>
</protein>
<dbReference type="GeneID" id="19485167"/>
<dbReference type="KEGG" id="vg:19485167"/>
<accession>A0A023W6D7</accession>
<name>A0A023W6D7_9CAUD</name>
<dbReference type="Proteomes" id="UP000024445">
    <property type="component" value="Segment"/>
</dbReference>
<proteinExistence type="predicted"/>
<keyword evidence="2" id="KW-1185">Reference proteome</keyword>
<dbReference type="EMBL" id="KJ025957">
    <property type="protein sequence ID" value="AHY25391.1"/>
    <property type="molecule type" value="Genomic_DNA"/>
</dbReference>
<gene>
    <name evidence="1" type="ORF">PS2_145</name>
</gene>